<sequence>MQHHPLNVPGAKFIASELIDVRQPSQLKQYPNGGDSFIREEMAFILKLGMIPSIPLISPLISHPLKILDWQTLHSPPWASPRSPMGRGEMPITNDEDLVGNIDQEAQVTNSHPLRGKWVQNDDAHLEPSRWWFLSSEFPMIAGLWHDRT</sequence>
<dbReference type="AlphaFoldDB" id="W9NA16"/>
<reference evidence="1" key="1">
    <citation type="submission" date="2011-10" db="EMBL/GenBank/DDBJ databases">
        <title>The Genome Sequence of Fusarium oxysporum HDV247.</title>
        <authorList>
            <consortium name="The Broad Institute Genome Sequencing Platform"/>
            <person name="Ma L.-J."/>
            <person name="Gale L.R."/>
            <person name="Schwartz D.C."/>
            <person name="Zhou S."/>
            <person name="Corby-Kistler H."/>
            <person name="Young S.K."/>
            <person name="Zeng Q."/>
            <person name="Gargeya S."/>
            <person name="Fitzgerald M."/>
            <person name="Haas B."/>
            <person name="Abouelleil A."/>
            <person name="Alvarado L."/>
            <person name="Arachchi H.M."/>
            <person name="Berlin A."/>
            <person name="Brown A."/>
            <person name="Chapman S.B."/>
            <person name="Chen Z."/>
            <person name="Dunbar C."/>
            <person name="Freedman E."/>
            <person name="Gearin G."/>
            <person name="Goldberg J."/>
            <person name="Griggs A."/>
            <person name="Gujja S."/>
            <person name="Heiman D."/>
            <person name="Howarth C."/>
            <person name="Larson L."/>
            <person name="Lui A."/>
            <person name="MacDonald P.J.P."/>
            <person name="Montmayeur A."/>
            <person name="Murphy C."/>
            <person name="Neiman D."/>
            <person name="Pearson M."/>
            <person name="Priest M."/>
            <person name="Roberts A."/>
            <person name="Saif S."/>
            <person name="Shea T."/>
            <person name="Shenoy N."/>
            <person name="Sisk P."/>
            <person name="Stolte C."/>
            <person name="Sykes S."/>
            <person name="Wortman J."/>
            <person name="Nusbaum C."/>
            <person name="Birren B."/>
        </authorList>
    </citation>
    <scope>NUCLEOTIDE SEQUENCE [LARGE SCALE GENOMIC DNA]</scope>
    <source>
        <strain evidence="1">HDV247</strain>
    </source>
</reference>
<name>W9NA16_FUSOX</name>
<organism evidence="1">
    <name type="scientific">Fusarium oxysporum f. sp. pisi HDV247</name>
    <dbReference type="NCBI Taxonomy" id="1080344"/>
    <lineage>
        <taxon>Eukaryota</taxon>
        <taxon>Fungi</taxon>
        <taxon>Dikarya</taxon>
        <taxon>Ascomycota</taxon>
        <taxon>Pezizomycotina</taxon>
        <taxon>Sordariomycetes</taxon>
        <taxon>Hypocreomycetidae</taxon>
        <taxon>Hypocreales</taxon>
        <taxon>Nectriaceae</taxon>
        <taxon>Fusarium</taxon>
        <taxon>Fusarium oxysporum species complex</taxon>
    </lineage>
</organism>
<protein>
    <submittedName>
        <fullName evidence="1">Uncharacterized protein</fullName>
    </submittedName>
</protein>
<evidence type="ECO:0000313" key="1">
    <source>
        <dbReference type="EMBL" id="EXA29623.1"/>
    </source>
</evidence>
<dbReference type="Proteomes" id="UP000030751">
    <property type="component" value="Unassembled WGS sequence"/>
</dbReference>
<reference evidence="1" key="2">
    <citation type="submission" date="2012-05" db="EMBL/GenBank/DDBJ databases">
        <title>Annotation of the Genome Sequence of Fusarium oxysporum HDV247.</title>
        <authorList>
            <consortium name="The Broad Institute Genomics Platform"/>
            <person name="Ma L.-J."/>
            <person name="Corby-Kistler H."/>
            <person name="Broz K."/>
            <person name="Gale L.R."/>
            <person name="Jonkers W."/>
            <person name="O'Donnell K."/>
            <person name="Ploetz R."/>
            <person name="Steinberg C."/>
            <person name="Schwartz D.C."/>
            <person name="VanEtten H."/>
            <person name="Zhou S."/>
            <person name="Young S.K."/>
            <person name="Zeng Q."/>
            <person name="Gargeya S."/>
            <person name="Fitzgerald M."/>
            <person name="Abouelleil A."/>
            <person name="Alvarado L."/>
            <person name="Chapman S.B."/>
            <person name="Gainer-Dewar J."/>
            <person name="Goldberg J."/>
            <person name="Griggs A."/>
            <person name="Gujja S."/>
            <person name="Hansen M."/>
            <person name="Howarth C."/>
            <person name="Imamovic A."/>
            <person name="Ireland A."/>
            <person name="Larimer J."/>
            <person name="McCowan C."/>
            <person name="Murphy C."/>
            <person name="Pearson M."/>
            <person name="Poon T.W."/>
            <person name="Priest M."/>
            <person name="Roberts A."/>
            <person name="Saif S."/>
            <person name="Shea T."/>
            <person name="Sykes S."/>
            <person name="Wortman J."/>
            <person name="Nusbaum C."/>
            <person name="Birren B."/>
        </authorList>
    </citation>
    <scope>NUCLEOTIDE SEQUENCE</scope>
    <source>
        <strain evidence="1">HDV247</strain>
    </source>
</reference>
<gene>
    <name evidence="1" type="ORF">FOVG_18915</name>
</gene>
<accession>W9NA16</accession>
<proteinExistence type="predicted"/>
<dbReference type="HOGENOM" id="CLU_1749709_0_0_1"/>
<dbReference type="EMBL" id="JH651095">
    <property type="protein sequence ID" value="EXA29623.1"/>
    <property type="molecule type" value="Genomic_DNA"/>
</dbReference>